<dbReference type="EMBL" id="SJTH01000097">
    <property type="protein sequence ID" value="TCJ00968.1"/>
    <property type="molecule type" value="Genomic_DNA"/>
</dbReference>
<reference evidence="1 2" key="1">
    <citation type="submission" date="2019-03" db="EMBL/GenBank/DDBJ databases">
        <authorList>
            <person name="Jensen L."/>
            <person name="Storgaard J."/>
            <person name="Sulaj E."/>
            <person name="Schramm A."/>
            <person name="Marshall I.P.G."/>
        </authorList>
    </citation>
    <scope>NUCLEOTIDE SEQUENCE [LARGE SCALE GENOMIC DNA]</scope>
    <source>
        <strain evidence="1 2">2017H2G3</strain>
    </source>
</reference>
<gene>
    <name evidence="1" type="ORF">E0Y62_26320</name>
</gene>
<dbReference type="RefSeq" id="WP_131239474.1">
    <property type="nucleotide sequence ID" value="NZ_SJTH01000097.1"/>
</dbReference>
<dbReference type="Proteomes" id="UP000293846">
    <property type="component" value="Unassembled WGS sequence"/>
</dbReference>
<dbReference type="OrthoDB" id="1749414at2"/>
<name>A0A4R1AUE6_9BACI</name>
<organism evidence="1 2">
    <name type="scientific">Cytobacillus praedii</name>
    <dbReference type="NCBI Taxonomy" id="1742358"/>
    <lineage>
        <taxon>Bacteria</taxon>
        <taxon>Bacillati</taxon>
        <taxon>Bacillota</taxon>
        <taxon>Bacilli</taxon>
        <taxon>Bacillales</taxon>
        <taxon>Bacillaceae</taxon>
        <taxon>Cytobacillus</taxon>
    </lineage>
</organism>
<keyword evidence="2" id="KW-1185">Reference proteome</keyword>
<sequence length="781" mass="91632">MTTLEYLNSFETKQRVITNTFPMKVNLKYRDTKPNNAHTKLNFKILPTKLTTYQISPTVSTKNDKVNILLDNISDSYQELYQMSNQFRFTEEGIRLPSQTKLFFETKITNKEYKNYVTFPTSDEEDMMQNLNFTWHKASKIKKKDKIFELNDKCVGFELKLKYTSGLSLSVDQRIKEKPIRELLEQSKMLKEGEEIFIQFGIQPAEQDWWKEGERRVKSLTKRIKQTDASTSKLTCPAFDSSLRIIIKGESIKRAEMLSRGTIMAFKQLNGNNELIEKQIKYKKLKKWFSKYVDSRKIKTHLFRFDKRMLLTRKEIKHFIKLPERSLQIDFELGVNEREELKVDKLLTKKNGILIGHTEDKGRKVEIRVPTDNLDMFMQTSVALGSPRMGKDTHFINYLIESVKKLNVGAFIPDVIDEKGNSRGMCDSIRDSLSEDKVIDLDLGDYFNPVYFGLEDVAGLIGANGMNVIADNFVKVLGLEDTTDSQELCSLIARVCKCNIYDMYCCLRSKQFAKSLYEIVKEEDELLALEFFHEFLNVKRDKAVNTVKTRLKMILGNPHFKHMIAQEPNKNIDFERWIKDRKVVLLRMRKMDIGEIGVKILMYLISMKIFWIKKIIQTDDPTFIVYNEPHQYMSEGLQELNEAMMTESPKYRLGIFYLLHNPSQLPNKLWSIMTSSSINFYLFKNTNFKVYNDLKEQLKPIEIETAMKTEKYESIFLPFIDGKSLDPLFVKMLPPPKKRMQLYNNEHLTIEHSKLYGRRVEEIRERIMEIEIGMYSEEKTA</sequence>
<evidence type="ECO:0008006" key="3">
    <source>
        <dbReference type="Google" id="ProtNLM"/>
    </source>
</evidence>
<dbReference type="AlphaFoldDB" id="A0A4R1AUE6"/>
<protein>
    <recommendedName>
        <fullName evidence="3">ATP-binding protein</fullName>
    </recommendedName>
</protein>
<dbReference type="InterPro" id="IPR027417">
    <property type="entry name" value="P-loop_NTPase"/>
</dbReference>
<evidence type="ECO:0000313" key="2">
    <source>
        <dbReference type="Proteomes" id="UP000293846"/>
    </source>
</evidence>
<evidence type="ECO:0000313" key="1">
    <source>
        <dbReference type="EMBL" id="TCJ00968.1"/>
    </source>
</evidence>
<accession>A0A4R1AUE6</accession>
<dbReference type="Gene3D" id="3.40.50.300">
    <property type="entry name" value="P-loop containing nucleotide triphosphate hydrolases"/>
    <property type="match status" value="1"/>
</dbReference>
<comment type="caution">
    <text evidence="1">The sequence shown here is derived from an EMBL/GenBank/DDBJ whole genome shotgun (WGS) entry which is preliminary data.</text>
</comment>
<proteinExistence type="predicted"/>